<dbReference type="InterPro" id="IPR000467">
    <property type="entry name" value="G_patch_dom"/>
</dbReference>
<protein>
    <recommendedName>
        <fullName evidence="9">G-patch domain-containing protein</fullName>
    </recommendedName>
</protein>
<feature type="coiled-coil region" evidence="7">
    <location>
        <begin position="455"/>
        <end position="521"/>
    </location>
</feature>
<feature type="region of interest" description="Disordered" evidence="8">
    <location>
        <begin position="426"/>
        <end position="448"/>
    </location>
</feature>
<feature type="compositionally biased region" description="Low complexity" evidence="8">
    <location>
        <begin position="272"/>
        <end position="284"/>
    </location>
</feature>
<keyword evidence="11" id="KW-1185">Reference proteome</keyword>
<dbReference type="SUPFAM" id="SSF63748">
    <property type="entry name" value="Tudor/PWWP/MBT"/>
    <property type="match status" value="1"/>
</dbReference>
<feature type="compositionally biased region" description="Basic residues" evidence="8">
    <location>
        <begin position="391"/>
        <end position="401"/>
    </location>
</feature>
<dbReference type="CDD" id="cd20384">
    <property type="entry name" value="Tudor_ZGPAT"/>
    <property type="match status" value="1"/>
</dbReference>
<dbReference type="Pfam" id="PF01585">
    <property type="entry name" value="G-patch"/>
    <property type="match status" value="1"/>
</dbReference>
<evidence type="ECO:0000256" key="2">
    <source>
        <dbReference type="ARBA" id="ARBA00022723"/>
    </source>
</evidence>
<dbReference type="GO" id="GO:0008270">
    <property type="term" value="F:zinc ion binding"/>
    <property type="evidence" value="ECO:0007669"/>
    <property type="project" value="UniProtKB-KW"/>
</dbReference>
<evidence type="ECO:0000313" key="11">
    <source>
        <dbReference type="Proteomes" id="UP000266673"/>
    </source>
</evidence>
<accession>A0A397UMH6</accession>
<reference evidence="10 11" key="1">
    <citation type="submission" date="2018-06" db="EMBL/GenBank/DDBJ databases">
        <title>Comparative genomics reveals the genomic features of Rhizophagus irregularis, R. cerebriforme, R. diaphanum and Gigaspora rosea, and their symbiotic lifestyle signature.</title>
        <authorList>
            <person name="Morin E."/>
            <person name="San Clemente H."/>
            <person name="Chen E.C.H."/>
            <person name="De La Providencia I."/>
            <person name="Hainaut M."/>
            <person name="Kuo A."/>
            <person name="Kohler A."/>
            <person name="Murat C."/>
            <person name="Tang N."/>
            <person name="Roy S."/>
            <person name="Loubradou J."/>
            <person name="Henrissat B."/>
            <person name="Grigoriev I.V."/>
            <person name="Corradi N."/>
            <person name="Roux C."/>
            <person name="Martin F.M."/>
        </authorList>
    </citation>
    <scope>NUCLEOTIDE SEQUENCE [LARGE SCALE GENOMIC DNA]</scope>
    <source>
        <strain evidence="10 11">DAOM 194757</strain>
    </source>
</reference>
<evidence type="ECO:0000256" key="6">
    <source>
        <dbReference type="ARBA" id="ARBA00023242"/>
    </source>
</evidence>
<keyword evidence="2" id="KW-0479">Metal-binding</keyword>
<comment type="subcellular location">
    <subcellularLocation>
        <location evidence="1">Nucleus</location>
    </subcellularLocation>
</comment>
<name>A0A397UMH6_9GLOM</name>
<feature type="compositionally biased region" description="Basic and acidic residues" evidence="8">
    <location>
        <begin position="292"/>
        <end position="301"/>
    </location>
</feature>
<dbReference type="Gene3D" id="2.30.30.140">
    <property type="match status" value="1"/>
</dbReference>
<dbReference type="OrthoDB" id="4822at2759"/>
<comment type="caution">
    <text evidence="10">The sequence shown here is derived from an EMBL/GenBank/DDBJ whole genome shotgun (WGS) entry which is preliminary data.</text>
</comment>
<evidence type="ECO:0000256" key="5">
    <source>
        <dbReference type="ARBA" id="ARBA00023125"/>
    </source>
</evidence>
<evidence type="ECO:0000256" key="3">
    <source>
        <dbReference type="ARBA" id="ARBA00022771"/>
    </source>
</evidence>
<keyword evidence="3" id="KW-0863">Zinc-finger</keyword>
<dbReference type="PANTHER" id="PTHR46297:SF1">
    <property type="entry name" value="ZINC FINGER CCCH-TYPE WITH G PATCH DOMAIN-CONTAINING PROTEIN"/>
    <property type="match status" value="1"/>
</dbReference>
<gene>
    <name evidence="10" type="ORF">C2G38_2203354</name>
</gene>
<keyword evidence="7" id="KW-0175">Coiled coil</keyword>
<organism evidence="10 11">
    <name type="scientific">Gigaspora rosea</name>
    <dbReference type="NCBI Taxonomy" id="44941"/>
    <lineage>
        <taxon>Eukaryota</taxon>
        <taxon>Fungi</taxon>
        <taxon>Fungi incertae sedis</taxon>
        <taxon>Mucoromycota</taxon>
        <taxon>Glomeromycotina</taxon>
        <taxon>Glomeromycetes</taxon>
        <taxon>Diversisporales</taxon>
        <taxon>Gigasporaceae</taxon>
        <taxon>Gigaspora</taxon>
    </lineage>
</organism>
<dbReference type="GO" id="GO:0001227">
    <property type="term" value="F:DNA-binding transcription repressor activity, RNA polymerase II-specific"/>
    <property type="evidence" value="ECO:0007669"/>
    <property type="project" value="TreeGrafter"/>
</dbReference>
<evidence type="ECO:0000313" key="10">
    <source>
        <dbReference type="EMBL" id="RIB11442.1"/>
    </source>
</evidence>
<evidence type="ECO:0000256" key="1">
    <source>
        <dbReference type="ARBA" id="ARBA00004123"/>
    </source>
</evidence>
<dbReference type="Proteomes" id="UP000266673">
    <property type="component" value="Unassembled WGS sequence"/>
</dbReference>
<evidence type="ECO:0000256" key="4">
    <source>
        <dbReference type="ARBA" id="ARBA00022833"/>
    </source>
</evidence>
<dbReference type="STRING" id="44941.A0A397UMH6"/>
<feature type="compositionally biased region" description="Acidic residues" evidence="8">
    <location>
        <begin position="260"/>
        <end position="271"/>
    </location>
</feature>
<feature type="compositionally biased region" description="Basic residues" evidence="8">
    <location>
        <begin position="374"/>
        <end position="383"/>
    </location>
</feature>
<evidence type="ECO:0000256" key="8">
    <source>
        <dbReference type="SAM" id="MobiDB-lite"/>
    </source>
</evidence>
<dbReference type="EMBL" id="QKWP01001131">
    <property type="protein sequence ID" value="RIB11442.1"/>
    <property type="molecule type" value="Genomic_DNA"/>
</dbReference>
<evidence type="ECO:0000259" key="9">
    <source>
        <dbReference type="PROSITE" id="PS50174"/>
    </source>
</evidence>
<keyword evidence="5" id="KW-0238">DNA-binding</keyword>
<feature type="domain" description="G-patch" evidence="9">
    <location>
        <begin position="322"/>
        <end position="374"/>
    </location>
</feature>
<dbReference type="GO" id="GO:0000978">
    <property type="term" value="F:RNA polymerase II cis-regulatory region sequence-specific DNA binding"/>
    <property type="evidence" value="ECO:0007669"/>
    <property type="project" value="TreeGrafter"/>
</dbReference>
<dbReference type="PROSITE" id="PS50174">
    <property type="entry name" value="G_PATCH"/>
    <property type="match status" value="1"/>
</dbReference>
<dbReference type="SMART" id="SM00443">
    <property type="entry name" value="G_patch"/>
    <property type="match status" value="1"/>
</dbReference>
<keyword evidence="6" id="KW-0539">Nucleus</keyword>
<keyword evidence="4" id="KW-0862">Zinc</keyword>
<evidence type="ECO:0000256" key="7">
    <source>
        <dbReference type="SAM" id="Coils"/>
    </source>
</evidence>
<dbReference type="GO" id="GO:0005634">
    <property type="term" value="C:nucleus"/>
    <property type="evidence" value="ECO:0007669"/>
    <property type="project" value="UniProtKB-SubCell"/>
</dbReference>
<dbReference type="AlphaFoldDB" id="A0A397UMH6"/>
<feature type="region of interest" description="Disordered" evidence="8">
    <location>
        <begin position="260"/>
        <end position="301"/>
    </location>
</feature>
<feature type="region of interest" description="Disordered" evidence="8">
    <location>
        <begin position="365"/>
        <end position="403"/>
    </location>
</feature>
<proteinExistence type="predicted"/>
<dbReference type="PANTHER" id="PTHR46297">
    <property type="entry name" value="ZINC FINGER CCCH-TYPE WITH G PATCH DOMAIN-CONTAINING PROTEIN"/>
    <property type="match status" value="1"/>
</dbReference>
<sequence>MSVKTNLSTTEIERSLKENEESLREIRELLVLSPEDPELNNLAGDLQSMMEVQRQQLLLSKKKDLLALIGCPAETLHDDIGHTIETQSDIQTYTEENPINTNTETDSLHIGDKCCIPFTHPENQKVYFLPGLIQSINSDANTHNILILTPITPSARMCKKYLSNQCVSPCPRGHSHGEEISSDLVAPYELLHIGQIDAYKVGSNCWAKYENDEVWYMAKLVGIEAGGNGFRVIYKGYENEHPHGVVVGPDEIIPVRGLDDMEEDNEDDGDDNSSQSDYSNYESDSFSDDIDSPPKEPKDFEDIHIFNSSNDEIRFAEWEKHTKGIASKLMAKMGYKMGEGLGKNSNGITNPIEVKVYDKVISLDNIDGQDKTGPHRRKNRNRKSHDPSIQSKHRKSRKRNVAKFDSSNSVEIFELQHPTVFDYLNSSLNKGDGKQSTHVSQRPRNSSETNHNIALYQIQQQLNQTNRELQKAKESLQRNEKKDPTMAKHFREKISQIEVTCKALKRKEQEIQNGIDKAKGRKKMTIF</sequence>